<evidence type="ECO:0000256" key="2">
    <source>
        <dbReference type="SAM" id="MobiDB-lite"/>
    </source>
</evidence>
<dbReference type="GO" id="GO:0042128">
    <property type="term" value="P:nitrate assimilation"/>
    <property type="evidence" value="ECO:0007669"/>
    <property type="project" value="UniProtKB-KW"/>
</dbReference>
<dbReference type="GO" id="GO:0051131">
    <property type="term" value="P:chaperone-mediated protein complex assembly"/>
    <property type="evidence" value="ECO:0007669"/>
    <property type="project" value="InterPro"/>
</dbReference>
<keyword evidence="4" id="KW-1185">Reference proteome</keyword>
<evidence type="ECO:0000313" key="4">
    <source>
        <dbReference type="Proteomes" id="UP000244571"/>
    </source>
</evidence>
<dbReference type="PANTHER" id="PTHR43680:SF2">
    <property type="entry name" value="NITRATE REDUCTASE MOLYBDENUM COFACTOR ASSEMBLY CHAPERONE NARJ"/>
    <property type="match status" value="1"/>
</dbReference>
<dbReference type="Proteomes" id="UP000244571">
    <property type="component" value="Chromosome"/>
</dbReference>
<dbReference type="KEGG" id="boz:DBV39_17405"/>
<feature type="region of interest" description="Disordered" evidence="2">
    <location>
        <begin position="200"/>
        <end position="240"/>
    </location>
</feature>
<dbReference type="OrthoDB" id="8478585at2"/>
<dbReference type="NCBIfam" id="TIGR00684">
    <property type="entry name" value="narJ"/>
    <property type="match status" value="1"/>
</dbReference>
<keyword evidence="1" id="KW-0534">Nitrate assimilation</keyword>
<evidence type="ECO:0000256" key="1">
    <source>
        <dbReference type="ARBA" id="ARBA00023063"/>
    </source>
</evidence>
<reference evidence="3 4" key="1">
    <citation type="submission" date="2018-04" db="EMBL/GenBank/DDBJ databases">
        <title>Bordetella sp. HZ20 isolated from seawater.</title>
        <authorList>
            <person name="Sun C."/>
        </authorList>
    </citation>
    <scope>NUCLEOTIDE SEQUENCE [LARGE SCALE GENOMIC DNA]</scope>
    <source>
        <strain evidence="3 4">HZ20</strain>
    </source>
</reference>
<dbReference type="InterPro" id="IPR003765">
    <property type="entry name" value="NO3_reductase_chaperone_NarJ"/>
</dbReference>
<dbReference type="AlphaFoldDB" id="A0A2R4XN69"/>
<organism evidence="3 4">
    <name type="scientific">Orrella marina</name>
    <dbReference type="NCBI Taxonomy" id="2163011"/>
    <lineage>
        <taxon>Bacteria</taxon>
        <taxon>Pseudomonadati</taxon>
        <taxon>Pseudomonadota</taxon>
        <taxon>Betaproteobacteria</taxon>
        <taxon>Burkholderiales</taxon>
        <taxon>Alcaligenaceae</taxon>
        <taxon>Orrella</taxon>
    </lineage>
</organism>
<dbReference type="GO" id="GO:0016530">
    <property type="term" value="F:metallochaperone activity"/>
    <property type="evidence" value="ECO:0007669"/>
    <property type="project" value="TreeGrafter"/>
</dbReference>
<dbReference type="GO" id="GO:0051082">
    <property type="term" value="F:unfolded protein binding"/>
    <property type="evidence" value="ECO:0007669"/>
    <property type="project" value="InterPro"/>
</dbReference>
<feature type="compositionally biased region" description="Polar residues" evidence="2">
    <location>
        <begin position="226"/>
        <end position="240"/>
    </location>
</feature>
<dbReference type="SUPFAM" id="SSF89155">
    <property type="entry name" value="TorD-like"/>
    <property type="match status" value="1"/>
</dbReference>
<proteinExistence type="predicted"/>
<gene>
    <name evidence="3" type="primary">narJ</name>
    <name evidence="3" type="ORF">DBV39_17405</name>
</gene>
<name>A0A2R4XN69_9BURK</name>
<dbReference type="RefSeq" id="WP_108622631.1">
    <property type="nucleotide sequence ID" value="NZ_CP028901.1"/>
</dbReference>
<dbReference type="InterPro" id="IPR020945">
    <property type="entry name" value="DMSO/NO3_reduct_chaperone"/>
</dbReference>
<dbReference type="Pfam" id="PF02613">
    <property type="entry name" value="Nitrate_red_del"/>
    <property type="match status" value="1"/>
</dbReference>
<accession>A0A2R4XN69</accession>
<dbReference type="InterPro" id="IPR036411">
    <property type="entry name" value="TorD-like_sf"/>
</dbReference>
<dbReference type="Gene3D" id="1.10.3480.10">
    <property type="entry name" value="TorD-like"/>
    <property type="match status" value="1"/>
</dbReference>
<dbReference type="EMBL" id="CP028901">
    <property type="protein sequence ID" value="AWB35221.1"/>
    <property type="molecule type" value="Genomic_DNA"/>
</dbReference>
<dbReference type="PANTHER" id="PTHR43680">
    <property type="entry name" value="NITRATE REDUCTASE MOLYBDENUM COFACTOR ASSEMBLY CHAPERONE"/>
    <property type="match status" value="1"/>
</dbReference>
<sequence length="240" mass="26309">MKRFNHATKAVGHTLRVLAHLLRYPDTAVREHSQELIDALAQEGALSQSRQQELRRVITRLASGPSMLIEAEYVETFDRGRQTSLFLFEHVHGDSRDRGPAMIDLIQTYEQAGLLLAPHELPDYLPVVLEFASTQPAQQARAFLGETVHIAQAIFTALANRHSPYASVLAAIIELAGEQARAVEIAQDDGLDDSWAEPAAFDGCSTKGQARPGQPQPIHIVRRTESLSPSSHTPNPGAQA</sequence>
<protein>
    <submittedName>
        <fullName evidence="3">Nitrate reductase molybdenum cofactor assembly chaperone</fullName>
    </submittedName>
</protein>
<evidence type="ECO:0000313" key="3">
    <source>
        <dbReference type="EMBL" id="AWB35221.1"/>
    </source>
</evidence>